<dbReference type="Proteomes" id="UP001610446">
    <property type="component" value="Unassembled WGS sequence"/>
</dbReference>
<protein>
    <submittedName>
        <fullName evidence="2">Uncharacterized protein</fullName>
    </submittedName>
</protein>
<comment type="caution">
    <text evidence="2">The sequence shown here is derived from an EMBL/GenBank/DDBJ whole genome shotgun (WGS) entry which is preliminary data.</text>
</comment>
<evidence type="ECO:0000313" key="2">
    <source>
        <dbReference type="EMBL" id="KAL2831928.1"/>
    </source>
</evidence>
<feature type="compositionally biased region" description="Polar residues" evidence="1">
    <location>
        <begin position="91"/>
        <end position="103"/>
    </location>
</feature>
<evidence type="ECO:0000256" key="1">
    <source>
        <dbReference type="SAM" id="MobiDB-lite"/>
    </source>
</evidence>
<gene>
    <name evidence="2" type="ORF">BJY01DRAFT_254067</name>
</gene>
<dbReference type="EMBL" id="JBFXLU010000272">
    <property type="protein sequence ID" value="KAL2831928.1"/>
    <property type="molecule type" value="Genomic_DNA"/>
</dbReference>
<proteinExistence type="predicted"/>
<evidence type="ECO:0000313" key="3">
    <source>
        <dbReference type="Proteomes" id="UP001610446"/>
    </source>
</evidence>
<reference evidence="2 3" key="1">
    <citation type="submission" date="2024-07" db="EMBL/GenBank/DDBJ databases">
        <title>Section-level genome sequencing and comparative genomics of Aspergillus sections Usti and Cavernicolus.</title>
        <authorList>
            <consortium name="Lawrence Berkeley National Laboratory"/>
            <person name="Nybo J.L."/>
            <person name="Vesth T.C."/>
            <person name="Theobald S."/>
            <person name="Frisvad J.C."/>
            <person name="Larsen T.O."/>
            <person name="Kjaerboelling I."/>
            <person name="Rothschild-Mancinelli K."/>
            <person name="Lyhne E.K."/>
            <person name="Kogle M.E."/>
            <person name="Barry K."/>
            <person name="Clum A."/>
            <person name="Na H."/>
            <person name="Ledsgaard L."/>
            <person name="Lin J."/>
            <person name="Lipzen A."/>
            <person name="Kuo A."/>
            <person name="Riley R."/>
            <person name="Mondo S."/>
            <person name="Labutti K."/>
            <person name="Haridas S."/>
            <person name="Pangalinan J."/>
            <person name="Salamov A.A."/>
            <person name="Simmons B.A."/>
            <person name="Magnuson J.K."/>
            <person name="Chen J."/>
            <person name="Drula E."/>
            <person name="Henrissat B."/>
            <person name="Wiebenga A."/>
            <person name="Lubbers R.J."/>
            <person name="Gomes A.C."/>
            <person name="Makela M.R."/>
            <person name="Stajich J."/>
            <person name="Grigoriev I.V."/>
            <person name="Mortensen U.H."/>
            <person name="De Vries R.P."/>
            <person name="Baker S.E."/>
            <person name="Andersen M.R."/>
        </authorList>
    </citation>
    <scope>NUCLEOTIDE SEQUENCE [LARGE SCALE GENOMIC DNA]</scope>
    <source>
        <strain evidence="2 3">CBS 123904</strain>
    </source>
</reference>
<sequence>MSSNNVDSSDPIPKIRDELIALLERFVHLIASHAALDLQETPKAAPDVARAIAGTIQGRDKPVPSGQQVNANTTPLKRKWKLDRDYPYRPSKSTRISGSSSYLANFGPTAGCGGPETERPMTEDDEARPTETSCGPGNAVPDAESMPPAGKTLDAGQIEEKVLPST</sequence>
<organism evidence="2 3">
    <name type="scientific">Aspergillus pseudoustus</name>
    <dbReference type="NCBI Taxonomy" id="1810923"/>
    <lineage>
        <taxon>Eukaryota</taxon>
        <taxon>Fungi</taxon>
        <taxon>Dikarya</taxon>
        <taxon>Ascomycota</taxon>
        <taxon>Pezizomycotina</taxon>
        <taxon>Eurotiomycetes</taxon>
        <taxon>Eurotiomycetidae</taxon>
        <taxon>Eurotiales</taxon>
        <taxon>Aspergillaceae</taxon>
        <taxon>Aspergillus</taxon>
        <taxon>Aspergillus subgen. Nidulantes</taxon>
    </lineage>
</organism>
<feature type="region of interest" description="Disordered" evidence="1">
    <location>
        <begin position="56"/>
        <end position="166"/>
    </location>
</feature>
<name>A0ABR4IYM4_9EURO</name>
<keyword evidence="3" id="KW-1185">Reference proteome</keyword>
<accession>A0ABR4IYM4</accession>
<feature type="compositionally biased region" description="Polar residues" evidence="1">
    <location>
        <begin position="65"/>
        <end position="75"/>
    </location>
</feature>